<keyword evidence="9" id="KW-1185">Reference proteome</keyword>
<feature type="domain" description="Formyl transferase N-terminal" evidence="7">
    <location>
        <begin position="8"/>
        <end position="188"/>
    </location>
</feature>
<dbReference type="EMBL" id="CP060244">
    <property type="protein sequence ID" value="QNT78558.1"/>
    <property type="molecule type" value="Genomic_DNA"/>
</dbReference>
<evidence type="ECO:0000256" key="2">
    <source>
        <dbReference type="ARBA" id="ARBA00022679"/>
    </source>
</evidence>
<dbReference type="Gene3D" id="3.40.50.170">
    <property type="entry name" value="Formyl transferase, N-terminal domain"/>
    <property type="match status" value="1"/>
</dbReference>
<dbReference type="EC" id="2.1.2.2" evidence="6"/>
<dbReference type="Proteomes" id="UP000516349">
    <property type="component" value="Chromosome"/>
</dbReference>
<dbReference type="KEGG" id="ebla:JGUZn3_13320"/>
<dbReference type="GO" id="GO:0006189">
    <property type="term" value="P:'de novo' IMP biosynthetic process"/>
    <property type="evidence" value="ECO:0007669"/>
    <property type="project" value="UniProtKB-UniRule"/>
</dbReference>
<evidence type="ECO:0000313" key="9">
    <source>
        <dbReference type="Proteomes" id="UP000516349"/>
    </source>
</evidence>
<comment type="pathway">
    <text evidence="1 6">Purine metabolism; IMP biosynthesis via de novo pathway; N(2)-formyl-N(1)-(5-phospho-D-ribosyl)glycinamide from N(1)-(5-phospho-D-ribosyl)glycinamide (10-formyl THF route): step 1/1.</text>
</comment>
<dbReference type="NCBIfam" id="TIGR00639">
    <property type="entry name" value="PurN"/>
    <property type="match status" value="1"/>
</dbReference>
<sequence length="207" mass="22810">MTPSSKPRIAILISGRGSNMLALIQAAEQAFFPAEIGLVLSNTPHAEGLAIAKAHHIPTHVEDHTLYKKNRQSHEEAIHAVLKQANIELVCLAGYMRMLSDYLVTQWEGKMLNIHPSLLPTFPGLNTHKRALEAGVKIHGCSVHLVTEIMDDGPILGQAAVPVLPDDTEKSLALRVLEQEHKLYPRVIKHFIERASAHPKGEFLLNG</sequence>
<dbReference type="InterPro" id="IPR002376">
    <property type="entry name" value="Formyl_transf_N"/>
</dbReference>
<comment type="function">
    <text evidence="6">Catalyzes the transfer of a formyl group from 10-formyltetrahydrofolate to 5-phospho-ribosyl-glycinamide (GAR), producing 5-phospho-ribosyl-N-formylglycinamide (FGAR) and tetrahydrofolate.</text>
</comment>
<dbReference type="CDD" id="cd08645">
    <property type="entry name" value="FMT_core_GART"/>
    <property type="match status" value="1"/>
</dbReference>
<proteinExistence type="inferred from homology"/>
<dbReference type="GO" id="GO:0004644">
    <property type="term" value="F:phosphoribosylglycinamide formyltransferase activity"/>
    <property type="evidence" value="ECO:0007669"/>
    <property type="project" value="UniProtKB-UniRule"/>
</dbReference>
<dbReference type="UniPathway" id="UPA00074">
    <property type="reaction ID" value="UER00126"/>
</dbReference>
<dbReference type="InterPro" id="IPR036477">
    <property type="entry name" value="Formyl_transf_N_sf"/>
</dbReference>
<protein>
    <recommendedName>
        <fullName evidence="6">Phosphoribosylglycinamide formyltransferase</fullName>
        <ecNumber evidence="6">2.1.2.2</ecNumber>
    </recommendedName>
    <alternativeName>
        <fullName evidence="6">5'-phosphoribosylglycinamide transformylase</fullName>
    </alternativeName>
    <alternativeName>
        <fullName evidence="6">GAR transformylase</fullName>
        <shortName evidence="6">GART</shortName>
    </alternativeName>
</protein>
<evidence type="ECO:0000256" key="1">
    <source>
        <dbReference type="ARBA" id="ARBA00005054"/>
    </source>
</evidence>
<evidence type="ECO:0000256" key="6">
    <source>
        <dbReference type="HAMAP-Rule" id="MF_01930"/>
    </source>
</evidence>
<comment type="similarity">
    <text evidence="4 6">Belongs to the GART family.</text>
</comment>
<dbReference type="InterPro" id="IPR004607">
    <property type="entry name" value="GART"/>
</dbReference>
<evidence type="ECO:0000256" key="3">
    <source>
        <dbReference type="ARBA" id="ARBA00022755"/>
    </source>
</evidence>
<comment type="catalytic activity">
    <reaction evidence="5 6">
        <text>N(1)-(5-phospho-beta-D-ribosyl)glycinamide + (6R)-10-formyltetrahydrofolate = N(2)-formyl-N(1)-(5-phospho-beta-D-ribosyl)glycinamide + (6S)-5,6,7,8-tetrahydrofolate + H(+)</text>
        <dbReference type="Rhea" id="RHEA:15053"/>
        <dbReference type="ChEBI" id="CHEBI:15378"/>
        <dbReference type="ChEBI" id="CHEBI:57453"/>
        <dbReference type="ChEBI" id="CHEBI:143788"/>
        <dbReference type="ChEBI" id="CHEBI:147286"/>
        <dbReference type="ChEBI" id="CHEBI:195366"/>
        <dbReference type="EC" id="2.1.2.2"/>
    </reaction>
</comment>
<dbReference type="GO" id="GO:0005829">
    <property type="term" value="C:cytosol"/>
    <property type="evidence" value="ECO:0007669"/>
    <property type="project" value="TreeGrafter"/>
</dbReference>
<dbReference type="InterPro" id="IPR001555">
    <property type="entry name" value="GART_AS"/>
</dbReference>
<name>A0A7H1NRZ8_9PROT</name>
<evidence type="ECO:0000259" key="7">
    <source>
        <dbReference type="Pfam" id="PF00551"/>
    </source>
</evidence>
<accession>A0A7H1NRZ8</accession>
<gene>
    <name evidence="6 8" type="primary">purN</name>
    <name evidence="8" type="ORF">JGUZn3_13320</name>
</gene>
<dbReference type="PANTHER" id="PTHR43369:SF2">
    <property type="entry name" value="PHOSPHORIBOSYLGLYCINAMIDE FORMYLTRANSFERASE"/>
    <property type="match status" value="1"/>
</dbReference>
<feature type="binding site" evidence="6">
    <location>
        <position position="71"/>
    </location>
    <ligand>
        <name>(6R)-10-formyltetrahydrofolate</name>
        <dbReference type="ChEBI" id="CHEBI:195366"/>
    </ligand>
</feature>
<evidence type="ECO:0000256" key="4">
    <source>
        <dbReference type="ARBA" id="ARBA00038440"/>
    </source>
</evidence>
<keyword evidence="2 6" id="KW-0808">Transferase</keyword>
<organism evidence="8 9">
    <name type="scientific">Entomobacter blattae</name>
    <dbReference type="NCBI Taxonomy" id="2762277"/>
    <lineage>
        <taxon>Bacteria</taxon>
        <taxon>Pseudomonadati</taxon>
        <taxon>Pseudomonadota</taxon>
        <taxon>Alphaproteobacteria</taxon>
        <taxon>Acetobacterales</taxon>
        <taxon>Acetobacteraceae</taxon>
        <taxon>Entomobacter</taxon>
    </lineage>
</organism>
<dbReference type="Pfam" id="PF00551">
    <property type="entry name" value="Formyl_trans_N"/>
    <property type="match status" value="1"/>
</dbReference>
<dbReference type="SUPFAM" id="SSF53328">
    <property type="entry name" value="Formyltransferase"/>
    <property type="match status" value="1"/>
</dbReference>
<feature type="active site" description="Proton donor" evidence="6">
    <location>
        <position position="115"/>
    </location>
</feature>
<dbReference type="PROSITE" id="PS00373">
    <property type="entry name" value="GART"/>
    <property type="match status" value="1"/>
</dbReference>
<feature type="site" description="Raises pKa of active site His" evidence="6">
    <location>
        <position position="151"/>
    </location>
</feature>
<dbReference type="AlphaFoldDB" id="A0A7H1NRZ8"/>
<feature type="binding site" evidence="6">
    <location>
        <position position="113"/>
    </location>
    <ligand>
        <name>(6R)-10-formyltetrahydrofolate</name>
        <dbReference type="ChEBI" id="CHEBI:195366"/>
    </ligand>
</feature>
<dbReference type="PANTHER" id="PTHR43369">
    <property type="entry name" value="PHOSPHORIBOSYLGLYCINAMIDE FORMYLTRANSFERASE"/>
    <property type="match status" value="1"/>
</dbReference>
<comment type="caution">
    <text evidence="6">Lacks conserved residue(s) required for the propagation of feature annotation.</text>
</comment>
<feature type="binding site" evidence="6">
    <location>
        <begin position="17"/>
        <end position="19"/>
    </location>
    <ligand>
        <name>N(1)-(5-phospho-beta-D-ribosyl)glycinamide</name>
        <dbReference type="ChEBI" id="CHEBI:143788"/>
    </ligand>
</feature>
<evidence type="ECO:0000256" key="5">
    <source>
        <dbReference type="ARBA" id="ARBA00047664"/>
    </source>
</evidence>
<keyword evidence="3 6" id="KW-0658">Purine biosynthesis</keyword>
<evidence type="ECO:0000313" key="8">
    <source>
        <dbReference type="EMBL" id="QNT78558.1"/>
    </source>
</evidence>
<dbReference type="RefSeq" id="WP_203412809.1">
    <property type="nucleotide sequence ID" value="NZ_CP060244.1"/>
</dbReference>
<dbReference type="HAMAP" id="MF_01930">
    <property type="entry name" value="PurN"/>
    <property type="match status" value="1"/>
</dbReference>
<reference evidence="8 9" key="1">
    <citation type="submission" date="2020-08" db="EMBL/GenBank/DDBJ databases">
        <title>Complete genome sequence of Entomobacter blattae G55GP.</title>
        <authorList>
            <person name="Poehlein A."/>
            <person name="Guzman J."/>
            <person name="Daniel R."/>
            <person name="Vilcinskas A."/>
        </authorList>
    </citation>
    <scope>NUCLEOTIDE SEQUENCE [LARGE SCALE GENOMIC DNA]</scope>
    <source>
        <strain evidence="8 9">G55GP</strain>
    </source>
</reference>